<gene>
    <name evidence="1" type="ORF">V4C56_17735</name>
</gene>
<evidence type="ECO:0000313" key="1">
    <source>
        <dbReference type="EMBL" id="MEM5341451.1"/>
    </source>
</evidence>
<dbReference type="InterPro" id="IPR021947">
    <property type="entry name" value="DUF3564"/>
</dbReference>
<dbReference type="EMBL" id="JAZHGA010000011">
    <property type="protein sequence ID" value="MEM5341451.1"/>
    <property type="molecule type" value="Genomic_DNA"/>
</dbReference>
<sequence length="157" mass="17103">MVVQLNVMLAAGQSCNGFPNRNPDTADGPVIVMMDGGYWAAMENGMRITLHLDNPDGVTPSPYAVVWIDRKTGTWSREGHIAVSLPTWGRLRSEADHTLIYGPDEGLPLCVLEDFSITPSSRNQTGKGGPVQWCGSAEPTARTGRWLVKADDRRHAS</sequence>
<evidence type="ECO:0000313" key="2">
    <source>
        <dbReference type="Proteomes" id="UP001481677"/>
    </source>
</evidence>
<dbReference type="Pfam" id="PF12087">
    <property type="entry name" value="DUF3564"/>
    <property type="match status" value="1"/>
</dbReference>
<reference evidence="1 2" key="1">
    <citation type="submission" date="2024-01" db="EMBL/GenBank/DDBJ databases">
        <title>The diversity of rhizobia nodulating Mimosa spp. in eleven states of Brazil covering several biomes is determined by host plant, location, and edaphic factors.</title>
        <authorList>
            <person name="Rouws L."/>
            <person name="Barauna A."/>
            <person name="Beukes C."/>
            <person name="De Faria S.M."/>
            <person name="Gross E."/>
            <person name="Dos Reis Junior F.B."/>
            <person name="Simon M."/>
            <person name="Maluk M."/>
            <person name="Odee D.W."/>
            <person name="Kenicer G."/>
            <person name="Young J.P.W."/>
            <person name="Reis V.M."/>
            <person name="Zilli J."/>
            <person name="James E.K."/>
        </authorList>
    </citation>
    <scope>NUCLEOTIDE SEQUENCE [LARGE SCALE GENOMIC DNA]</scope>
    <source>
        <strain evidence="1 2">JPY530</strain>
    </source>
</reference>
<comment type="caution">
    <text evidence="1">The sequence shown here is derived from an EMBL/GenBank/DDBJ whole genome shotgun (WGS) entry which is preliminary data.</text>
</comment>
<name>A0ABU9R335_9BURK</name>
<proteinExistence type="predicted"/>
<protein>
    <submittedName>
        <fullName evidence="1">DUF3564 family protein</fullName>
    </submittedName>
</protein>
<keyword evidence="2" id="KW-1185">Reference proteome</keyword>
<accession>A0ABU9R335</accession>
<organism evidence="1 2">
    <name type="scientific">Paraburkholderia azotifigens</name>
    <dbReference type="NCBI Taxonomy" id="2057004"/>
    <lineage>
        <taxon>Bacteria</taxon>
        <taxon>Pseudomonadati</taxon>
        <taxon>Pseudomonadota</taxon>
        <taxon>Betaproteobacteria</taxon>
        <taxon>Burkholderiales</taxon>
        <taxon>Burkholderiaceae</taxon>
        <taxon>Paraburkholderia</taxon>
    </lineage>
</organism>
<dbReference type="Proteomes" id="UP001481677">
    <property type="component" value="Unassembled WGS sequence"/>
</dbReference>
<dbReference type="RefSeq" id="WP_342959019.1">
    <property type="nucleotide sequence ID" value="NZ_JAZHFZ010000010.1"/>
</dbReference>